<dbReference type="Gene3D" id="3.40.1010.10">
    <property type="entry name" value="Cobalt-precorrin-4 Transmethylase, Domain 1"/>
    <property type="match status" value="1"/>
</dbReference>
<dbReference type="CDD" id="cd11644">
    <property type="entry name" value="Precorrin-6Y-MT"/>
    <property type="match status" value="1"/>
</dbReference>
<evidence type="ECO:0000256" key="5">
    <source>
        <dbReference type="ARBA" id="ARBA00022691"/>
    </source>
</evidence>
<dbReference type="PANTHER" id="PTHR43182">
    <property type="entry name" value="COBALT-PRECORRIN-6B C(15)-METHYLTRANSFERASE (DECARBOXYLATING)"/>
    <property type="match status" value="1"/>
</dbReference>
<evidence type="ECO:0000313" key="9">
    <source>
        <dbReference type="Proteomes" id="UP000007488"/>
    </source>
</evidence>
<dbReference type="NCBIfam" id="TIGR02469">
    <property type="entry name" value="CbiT"/>
    <property type="match status" value="1"/>
</dbReference>
<dbReference type="eggNOG" id="COG2241">
    <property type="taxonomic scope" value="Bacteria"/>
</dbReference>
<comment type="pathway">
    <text evidence="1">Cofactor biosynthesis; adenosylcobalamin biosynthesis.</text>
</comment>
<keyword evidence="9" id="KW-1185">Reference proteome</keyword>
<dbReference type="InterPro" id="IPR035996">
    <property type="entry name" value="4pyrrol_Methylase_sf"/>
</dbReference>
<dbReference type="GO" id="GO:0008276">
    <property type="term" value="F:protein methyltransferase activity"/>
    <property type="evidence" value="ECO:0007669"/>
    <property type="project" value="InterPro"/>
</dbReference>
<dbReference type="EMBL" id="CP002547">
    <property type="protein sequence ID" value="ADY56076.1"/>
    <property type="molecule type" value="Genomic_DNA"/>
</dbReference>
<dbReference type="SUPFAM" id="SSF53790">
    <property type="entry name" value="Tetrapyrrole methylase"/>
    <property type="match status" value="1"/>
</dbReference>
<feature type="domain" description="Methyltransferase" evidence="7">
    <location>
        <begin position="252"/>
        <end position="350"/>
    </location>
</feature>
<dbReference type="InterPro" id="IPR025714">
    <property type="entry name" value="Methyltranfer_dom"/>
</dbReference>
<dbReference type="STRING" id="645991.Sgly_1779"/>
<dbReference type="SUPFAM" id="SSF53335">
    <property type="entry name" value="S-adenosyl-L-methionine-dependent methyltransferases"/>
    <property type="match status" value="1"/>
</dbReference>
<evidence type="ECO:0000259" key="7">
    <source>
        <dbReference type="Pfam" id="PF13847"/>
    </source>
</evidence>
<dbReference type="RefSeq" id="WP_013624944.1">
    <property type="nucleotide sequence ID" value="NC_015172.1"/>
</dbReference>
<evidence type="ECO:0000313" key="8">
    <source>
        <dbReference type="EMBL" id="ADY56076.1"/>
    </source>
</evidence>
<keyword evidence="2" id="KW-0169">Cobalamin biosynthesis</keyword>
<keyword evidence="5" id="KW-0949">S-adenosyl-L-methionine</keyword>
<dbReference type="KEGG" id="sgy:Sgly_1779"/>
<dbReference type="OrthoDB" id="9780707at2"/>
<evidence type="ECO:0000256" key="3">
    <source>
        <dbReference type="ARBA" id="ARBA00022603"/>
    </source>
</evidence>
<evidence type="ECO:0000259" key="6">
    <source>
        <dbReference type="Pfam" id="PF00590"/>
    </source>
</evidence>
<sequence length="408" mass="44803">MLHIIGMGPGEKHWLPPIIEEVVETCDLLLGNAKYRNVFSHKPKAKYIFSGSPVQTIELLKNNIGNYREIGLLVSGDPGFFGLIPLVKEEFPDQEMTVYPGISTLQMMFARAGIPWNNAVYIDLESKNISAIPRTLFDPIAVLISEEYTAQDVAQLFIDRGMNPDISLGNSLGTAKEFFATMNAVKLIRYPKLIRDCTLIVHPNPPDNAGQPMGLRIGIPDKEFIRGEAPMTKAEIRVQILAKAQISLCDYVLDVGSGTGSISIEAAAIANQGKVFAIENNAEAQQLINANMRKFAVSNLKLVSGTAPEVFSKIPVVNVCIINGTKGRLKEVLEELPLVEGGRLVIAAISLEKVSKSLELLYTLDYEDIEVISLQAARWQVINGFHLPQSLNPVFILSAKKKTTGYTL</sequence>
<name>F0SZJ0_SYNGF</name>
<dbReference type="InterPro" id="IPR050714">
    <property type="entry name" value="Cobalamin_biosynth_MTase"/>
</dbReference>
<accession>F0SZJ0</accession>
<dbReference type="Pfam" id="PF00590">
    <property type="entry name" value="TP_methylase"/>
    <property type="match status" value="1"/>
</dbReference>
<dbReference type="PANTHER" id="PTHR43182:SF1">
    <property type="entry name" value="COBALT-PRECORRIN-7 C(5)-METHYLTRANSFERASE"/>
    <property type="match status" value="1"/>
</dbReference>
<gene>
    <name evidence="8" type="ordered locus">Sgly_1779</name>
</gene>
<dbReference type="InterPro" id="IPR014008">
    <property type="entry name" value="Cbl_synth_MTase_CbiT"/>
</dbReference>
<dbReference type="eggNOG" id="COG2242">
    <property type="taxonomic scope" value="Bacteria"/>
</dbReference>
<dbReference type="UniPathway" id="UPA00148"/>
<evidence type="ECO:0000256" key="2">
    <source>
        <dbReference type="ARBA" id="ARBA00022573"/>
    </source>
</evidence>
<keyword evidence="4" id="KW-0808">Transferase</keyword>
<dbReference type="Proteomes" id="UP000007488">
    <property type="component" value="Chromosome"/>
</dbReference>
<dbReference type="GO" id="GO:0032259">
    <property type="term" value="P:methylation"/>
    <property type="evidence" value="ECO:0007669"/>
    <property type="project" value="UniProtKB-KW"/>
</dbReference>
<dbReference type="Gene3D" id="3.40.50.150">
    <property type="entry name" value="Vaccinia Virus protein VP39"/>
    <property type="match status" value="1"/>
</dbReference>
<keyword evidence="3" id="KW-0489">Methyltransferase</keyword>
<dbReference type="InterPro" id="IPR029063">
    <property type="entry name" value="SAM-dependent_MTases_sf"/>
</dbReference>
<proteinExistence type="predicted"/>
<protein>
    <submittedName>
        <fullName evidence="8">Precorrin-6Y C5,15-methyltransferase (Decarboxylating), CbiT subunit</fullName>
    </submittedName>
</protein>
<reference evidence="8 9" key="1">
    <citation type="journal article" date="2011" name="Stand. Genomic Sci.">
        <title>Complete genome sequence of Syntrophobotulus glycolicus type strain (FlGlyR).</title>
        <authorList>
            <person name="Han C."/>
            <person name="Mwirichia R."/>
            <person name="Chertkov O."/>
            <person name="Held B."/>
            <person name="Lapidus A."/>
            <person name="Nolan M."/>
            <person name="Lucas S."/>
            <person name="Hammon N."/>
            <person name="Deshpande S."/>
            <person name="Cheng J.F."/>
            <person name="Tapia R."/>
            <person name="Goodwin L."/>
            <person name="Pitluck S."/>
            <person name="Huntemann M."/>
            <person name="Liolios K."/>
            <person name="Ivanova N."/>
            <person name="Pagani I."/>
            <person name="Mavromatis K."/>
            <person name="Ovchinikova G."/>
            <person name="Pati A."/>
            <person name="Chen A."/>
            <person name="Palaniappan K."/>
            <person name="Land M."/>
            <person name="Hauser L."/>
            <person name="Brambilla E.M."/>
            <person name="Rohde M."/>
            <person name="Spring S."/>
            <person name="Sikorski J."/>
            <person name="Goker M."/>
            <person name="Woyke T."/>
            <person name="Bristow J."/>
            <person name="Eisen J.A."/>
            <person name="Markowitz V."/>
            <person name="Hugenholtz P."/>
            <person name="Kyrpides N.C."/>
            <person name="Klenk H.P."/>
            <person name="Detter J.C."/>
        </authorList>
    </citation>
    <scope>NUCLEOTIDE SEQUENCE [LARGE SCALE GENOMIC DNA]</scope>
    <source>
        <strain evidence="9">DSM 8271 / FlGlyR</strain>
    </source>
</reference>
<evidence type="ECO:0000256" key="4">
    <source>
        <dbReference type="ARBA" id="ARBA00022679"/>
    </source>
</evidence>
<dbReference type="HOGENOM" id="CLU_031955_1_2_9"/>
<dbReference type="AlphaFoldDB" id="F0SZJ0"/>
<evidence type="ECO:0000256" key="1">
    <source>
        <dbReference type="ARBA" id="ARBA00004953"/>
    </source>
</evidence>
<dbReference type="InterPro" id="IPR014777">
    <property type="entry name" value="4pyrrole_Mease_sub1"/>
</dbReference>
<dbReference type="CDD" id="cd02440">
    <property type="entry name" value="AdoMet_MTases"/>
    <property type="match status" value="1"/>
</dbReference>
<dbReference type="Pfam" id="PF13847">
    <property type="entry name" value="Methyltransf_31"/>
    <property type="match status" value="1"/>
</dbReference>
<dbReference type="NCBIfam" id="TIGR02467">
    <property type="entry name" value="CbiE"/>
    <property type="match status" value="1"/>
</dbReference>
<dbReference type="GO" id="GO:0009236">
    <property type="term" value="P:cobalamin biosynthetic process"/>
    <property type="evidence" value="ECO:0007669"/>
    <property type="project" value="UniProtKB-UniPathway"/>
</dbReference>
<dbReference type="InterPro" id="IPR000878">
    <property type="entry name" value="4pyrrol_Mease"/>
</dbReference>
<feature type="domain" description="Tetrapyrrole methylase" evidence="6">
    <location>
        <begin position="1"/>
        <end position="178"/>
    </location>
</feature>
<reference evidence="9" key="2">
    <citation type="submission" date="2011-02" db="EMBL/GenBank/DDBJ databases">
        <title>The complete genome of Syntrophobotulus glycolicus DSM 8271.</title>
        <authorList>
            <person name="Lucas S."/>
            <person name="Copeland A."/>
            <person name="Lapidus A."/>
            <person name="Bruce D."/>
            <person name="Goodwin L."/>
            <person name="Pitluck S."/>
            <person name="Kyrpides N."/>
            <person name="Mavromatis K."/>
            <person name="Pagani I."/>
            <person name="Ivanova N."/>
            <person name="Mikhailova N."/>
            <person name="Chertkov O."/>
            <person name="Held B."/>
            <person name="Detter J.C."/>
            <person name="Tapia R."/>
            <person name="Han C."/>
            <person name="Land M."/>
            <person name="Hauser L."/>
            <person name="Markowitz V."/>
            <person name="Cheng J.-F."/>
            <person name="Hugenholtz P."/>
            <person name="Woyke T."/>
            <person name="Wu D."/>
            <person name="Spring S."/>
            <person name="Schroeder M."/>
            <person name="Brambilla E."/>
            <person name="Klenk H.-P."/>
            <person name="Eisen J.A."/>
        </authorList>
    </citation>
    <scope>NUCLEOTIDE SEQUENCE [LARGE SCALE GENOMIC DNA]</scope>
    <source>
        <strain evidence="9">DSM 8271 / FlGlyR</strain>
    </source>
</reference>
<organism evidence="8 9">
    <name type="scientific">Syntrophobotulus glycolicus (strain DSM 8271 / FlGlyR)</name>
    <dbReference type="NCBI Taxonomy" id="645991"/>
    <lineage>
        <taxon>Bacteria</taxon>
        <taxon>Bacillati</taxon>
        <taxon>Bacillota</taxon>
        <taxon>Clostridia</taxon>
        <taxon>Eubacteriales</taxon>
        <taxon>Desulfitobacteriaceae</taxon>
        <taxon>Syntrophobotulus</taxon>
    </lineage>
</organism>
<dbReference type="InterPro" id="IPR012818">
    <property type="entry name" value="CbiE"/>
</dbReference>